<sequence>LFVCVCVFSGTHLASSKKKDKLHAEPPSLRPPKTNITVSGSKKKILSSLCSSHKKALCVTVPGSEPKSLPAPLPLAQVPYFPSENTPESSQYIPAPPPVVAGYESTSTPSSVVEPAPFLLPKPEAAITPASQAPIPLNANVHLPVSPIPQAPLPALPQAGPSSVSTSYQPWELTQTFGILPPRKSNNEKNTTLLMSFSGPSFPSNASAGSGVSKFEFHENHELSRGEGPQPFEPSSNAKGSQAEEEYYDNEREAPPGKIIRSRANAGSSYKGIFDNGPRNGGFVSNLGTAQGGQQFTAVNNNFANGGNVGIPSGVAGKTIGMFANGGEAFQGQASRGQPLGAQQHLQQLMPSGAEGDGCCGGNWFSRSGGLCSPINFNPCLPTQCSSIMCDKFILLEVEAISECFQDVAVVAVLEQTVQQRNRYVNHHVSHHVVSLQTHVPKDERGQPH</sequence>
<dbReference type="WBParaSite" id="PEQ_0001138301-mRNA-1">
    <property type="protein sequence ID" value="PEQ_0001138301-mRNA-1"/>
    <property type="gene ID" value="PEQ_0001138301"/>
</dbReference>
<dbReference type="AlphaFoldDB" id="A0A914RYH3"/>
<name>A0A914RYH3_PAREQ</name>
<dbReference type="Proteomes" id="UP000887564">
    <property type="component" value="Unplaced"/>
</dbReference>
<evidence type="ECO:0000256" key="1">
    <source>
        <dbReference type="SAM" id="MobiDB-lite"/>
    </source>
</evidence>
<feature type="region of interest" description="Disordered" evidence="1">
    <location>
        <begin position="17"/>
        <end position="37"/>
    </location>
</feature>
<organism evidence="2 3">
    <name type="scientific">Parascaris equorum</name>
    <name type="common">Equine roundworm</name>
    <dbReference type="NCBI Taxonomy" id="6256"/>
    <lineage>
        <taxon>Eukaryota</taxon>
        <taxon>Metazoa</taxon>
        <taxon>Ecdysozoa</taxon>
        <taxon>Nematoda</taxon>
        <taxon>Chromadorea</taxon>
        <taxon>Rhabditida</taxon>
        <taxon>Spirurina</taxon>
        <taxon>Ascaridomorpha</taxon>
        <taxon>Ascaridoidea</taxon>
        <taxon>Ascarididae</taxon>
        <taxon>Parascaris</taxon>
    </lineage>
</organism>
<keyword evidence="2" id="KW-1185">Reference proteome</keyword>
<accession>A0A914RYH3</accession>
<feature type="region of interest" description="Disordered" evidence="1">
    <location>
        <begin position="221"/>
        <end position="258"/>
    </location>
</feature>
<protein>
    <submittedName>
        <fullName evidence="3">Uncharacterized protein</fullName>
    </submittedName>
</protein>
<evidence type="ECO:0000313" key="2">
    <source>
        <dbReference type="Proteomes" id="UP000887564"/>
    </source>
</evidence>
<evidence type="ECO:0000313" key="3">
    <source>
        <dbReference type="WBParaSite" id="PEQ_0001138301-mRNA-1"/>
    </source>
</evidence>
<reference evidence="3" key="1">
    <citation type="submission" date="2022-11" db="UniProtKB">
        <authorList>
            <consortium name="WormBaseParasite"/>
        </authorList>
    </citation>
    <scope>IDENTIFICATION</scope>
</reference>
<proteinExistence type="predicted"/>